<dbReference type="EMBL" id="JBFDAA010000007">
    <property type="protein sequence ID" value="KAL1131154.1"/>
    <property type="molecule type" value="Genomic_DNA"/>
</dbReference>
<dbReference type="PANTHER" id="PTHR12227">
    <property type="entry name" value="GLYCERATE KINASE"/>
    <property type="match status" value="1"/>
</dbReference>
<keyword evidence="5" id="KW-1185">Reference proteome</keyword>
<dbReference type="InterPro" id="IPR025286">
    <property type="entry name" value="MOFRL_assoc_dom"/>
</dbReference>
<sequence length="262" mass="27852">MDLISNLGESDLLLALISGGGSSLLPLPTPRVTLEEKVAVVTLLSKAGADITQMNIVRTVLSDVKGGKLAEKAYPASVLALILSDIVDDPIQLIASGPTVPYQIPPQLLSDIISRYSLRDKIPKSALLPREEGICLLFGGEPTVKVSGSGKGGRSQELALRFSIEVSNGNSGLDEFEVALLCGGTDGIDGPTDAAGAIAYSGQLKEATDQNIDYQSYLGNNDSYEYYSKLNSGEDHIKIGHTFTNVMDIHILIIRPKKKIIG</sequence>
<organism evidence="4 5">
    <name type="scientific">Ranatra chinensis</name>
    <dbReference type="NCBI Taxonomy" id="642074"/>
    <lineage>
        <taxon>Eukaryota</taxon>
        <taxon>Metazoa</taxon>
        <taxon>Ecdysozoa</taxon>
        <taxon>Arthropoda</taxon>
        <taxon>Hexapoda</taxon>
        <taxon>Insecta</taxon>
        <taxon>Pterygota</taxon>
        <taxon>Neoptera</taxon>
        <taxon>Paraneoptera</taxon>
        <taxon>Hemiptera</taxon>
        <taxon>Heteroptera</taxon>
        <taxon>Panheteroptera</taxon>
        <taxon>Nepomorpha</taxon>
        <taxon>Nepidae</taxon>
        <taxon>Ranatrinae</taxon>
        <taxon>Ranatra</taxon>
    </lineage>
</organism>
<protein>
    <recommendedName>
        <fullName evidence="6">Glycerate kinase</fullName>
    </recommendedName>
</protein>
<reference evidence="4 5" key="1">
    <citation type="submission" date="2024-07" db="EMBL/GenBank/DDBJ databases">
        <title>Chromosome-level genome assembly of the water stick insect Ranatra chinensis (Heteroptera: Nepidae).</title>
        <authorList>
            <person name="Liu X."/>
        </authorList>
    </citation>
    <scope>NUCLEOTIDE SEQUENCE [LARGE SCALE GENOMIC DNA]</scope>
    <source>
        <strain evidence="4">Cailab_2021Rc</strain>
        <tissue evidence="4">Muscle</tissue>
    </source>
</reference>
<comment type="similarity">
    <text evidence="1">Belongs to the glycerate kinase type-2 family.</text>
</comment>
<dbReference type="Pfam" id="PF05161">
    <property type="entry name" value="MOFRL"/>
    <property type="match status" value="1"/>
</dbReference>
<dbReference type="Gene3D" id="3.40.1480.10">
    <property type="entry name" value="MOFRL domain"/>
    <property type="match status" value="1"/>
</dbReference>
<dbReference type="SUPFAM" id="SSF82544">
    <property type="entry name" value="GckA/TtuD-like"/>
    <property type="match status" value="1"/>
</dbReference>
<gene>
    <name evidence="4" type="ORF">AAG570_012391</name>
</gene>
<dbReference type="InterPro" id="IPR039760">
    <property type="entry name" value="MOFRL_protein"/>
</dbReference>
<feature type="domain" description="MOFRL-associated" evidence="3">
    <location>
        <begin position="2"/>
        <end position="126"/>
    </location>
</feature>
<name>A0ABD0YJ15_9HEMI</name>
<dbReference type="Proteomes" id="UP001558652">
    <property type="component" value="Unassembled WGS sequence"/>
</dbReference>
<evidence type="ECO:0008006" key="6">
    <source>
        <dbReference type="Google" id="ProtNLM"/>
    </source>
</evidence>
<evidence type="ECO:0000259" key="3">
    <source>
        <dbReference type="Pfam" id="PF13660"/>
    </source>
</evidence>
<feature type="domain" description="MOFRL" evidence="2">
    <location>
        <begin position="134"/>
        <end position="248"/>
    </location>
</feature>
<evidence type="ECO:0000259" key="2">
    <source>
        <dbReference type="Pfam" id="PF05161"/>
    </source>
</evidence>
<dbReference type="PANTHER" id="PTHR12227:SF0">
    <property type="entry name" value="GLYCERATE KINASE"/>
    <property type="match status" value="1"/>
</dbReference>
<dbReference type="Pfam" id="PF13660">
    <property type="entry name" value="DUF4147"/>
    <property type="match status" value="1"/>
</dbReference>
<dbReference type="InterPro" id="IPR037035">
    <property type="entry name" value="GK-like_C_sf"/>
</dbReference>
<comment type="caution">
    <text evidence="4">The sequence shown here is derived from an EMBL/GenBank/DDBJ whole genome shotgun (WGS) entry which is preliminary data.</text>
</comment>
<dbReference type="InterPro" id="IPR007835">
    <property type="entry name" value="MOFRL"/>
</dbReference>
<evidence type="ECO:0000313" key="4">
    <source>
        <dbReference type="EMBL" id="KAL1131154.1"/>
    </source>
</evidence>
<evidence type="ECO:0000256" key="1">
    <source>
        <dbReference type="ARBA" id="ARBA00005393"/>
    </source>
</evidence>
<accession>A0ABD0YJ15</accession>
<evidence type="ECO:0000313" key="5">
    <source>
        <dbReference type="Proteomes" id="UP001558652"/>
    </source>
</evidence>
<dbReference type="AlphaFoldDB" id="A0ABD0YJ15"/>
<proteinExistence type="inferred from homology"/>